<dbReference type="Gene3D" id="3.40.630.30">
    <property type="match status" value="1"/>
</dbReference>
<dbReference type="SUPFAM" id="SSF55729">
    <property type="entry name" value="Acyl-CoA N-acyltransferases (Nat)"/>
    <property type="match status" value="1"/>
</dbReference>
<keyword evidence="4" id="KW-1185">Reference proteome</keyword>
<feature type="region of interest" description="Disordered" evidence="1">
    <location>
        <begin position="1"/>
        <end position="74"/>
    </location>
</feature>
<dbReference type="Proteomes" id="UP001321542">
    <property type="component" value="Chromosome"/>
</dbReference>
<evidence type="ECO:0000256" key="1">
    <source>
        <dbReference type="SAM" id="MobiDB-lite"/>
    </source>
</evidence>
<name>A0ABN5VNL0_9ACTN</name>
<reference evidence="3 4" key="2">
    <citation type="journal article" date="2023" name="ChemBioChem">
        <title>Acyltransferase Domain Exchange between Two Independent Type I Polyketide Synthases in the Same Producer Strain of Macrolide Antibiotics.</title>
        <authorList>
            <person name="Kudo F."/>
            <person name="Kishikawa K."/>
            <person name="Tsuboi K."/>
            <person name="Kido T."/>
            <person name="Usui T."/>
            <person name="Hashimoto J."/>
            <person name="Shin-Ya K."/>
            <person name="Miyanaga A."/>
            <person name="Eguchi T."/>
        </authorList>
    </citation>
    <scope>NUCLEOTIDE SEQUENCE [LARGE SCALE GENOMIC DNA]</scope>
    <source>
        <strain evidence="3 4">A-8890</strain>
    </source>
</reference>
<dbReference type="EMBL" id="AP018448">
    <property type="protein sequence ID" value="BBC34145.1"/>
    <property type="molecule type" value="Genomic_DNA"/>
</dbReference>
<feature type="domain" description="N-acetyltransferase" evidence="2">
    <location>
        <begin position="86"/>
        <end position="177"/>
    </location>
</feature>
<dbReference type="PANTHER" id="PTHR43441">
    <property type="entry name" value="RIBOSOMAL-PROTEIN-SERINE ACETYLTRANSFERASE"/>
    <property type="match status" value="1"/>
</dbReference>
<feature type="compositionally biased region" description="Basic and acidic residues" evidence="1">
    <location>
        <begin position="61"/>
        <end position="71"/>
    </location>
</feature>
<feature type="compositionally biased region" description="Pro residues" evidence="1">
    <location>
        <begin position="30"/>
        <end position="44"/>
    </location>
</feature>
<evidence type="ECO:0000313" key="4">
    <source>
        <dbReference type="Proteomes" id="UP001321542"/>
    </source>
</evidence>
<reference evidence="3 4" key="1">
    <citation type="journal article" date="2010" name="ChemBioChem">
        <title>Cloning and characterization of the biosynthetic gene cluster of 16-membered macrolide antibiotic FD-891: involvement of a dual functional cytochrome P450 monooxygenase catalyzing epoxidation and hydroxylation.</title>
        <authorList>
            <person name="Kudo F."/>
            <person name="Motegi A."/>
            <person name="Mizoue K."/>
            <person name="Eguchi T."/>
        </authorList>
    </citation>
    <scope>NUCLEOTIDE SEQUENCE [LARGE SCALE GENOMIC DNA]</scope>
    <source>
        <strain evidence="3 4">A-8890</strain>
    </source>
</reference>
<organism evidence="3 4">
    <name type="scientific">Streptomyces graminofaciens</name>
    <dbReference type="NCBI Taxonomy" id="68212"/>
    <lineage>
        <taxon>Bacteria</taxon>
        <taxon>Bacillati</taxon>
        <taxon>Actinomycetota</taxon>
        <taxon>Actinomycetes</taxon>
        <taxon>Kitasatosporales</taxon>
        <taxon>Streptomycetaceae</taxon>
        <taxon>Streptomyces</taxon>
    </lineage>
</organism>
<gene>
    <name evidence="3" type="ORF">SGFS_054390</name>
</gene>
<protein>
    <recommendedName>
        <fullName evidence="2">N-acetyltransferase domain-containing protein</fullName>
    </recommendedName>
</protein>
<dbReference type="InterPro" id="IPR000182">
    <property type="entry name" value="GNAT_dom"/>
</dbReference>
<dbReference type="InterPro" id="IPR051908">
    <property type="entry name" value="Ribosomal_N-acetyltransferase"/>
</dbReference>
<sequence length="185" mass="20262">MTCTGFNDPVNETDERAPEAPEAPEATEVPGPPEAPEAPGPPEAPGVSGTLEGPQAAFEAPRTENPSRPEPHGLGLRFCSWDAESDADVDAWFRGRTDPEFRRWNTPISLEETVEDARESLRERARWDADGKSCAFRIVDAETGATLGQIGLNGIDTFMRRAVVGYWVLPEARGRGVQERSGEWE</sequence>
<evidence type="ECO:0000313" key="3">
    <source>
        <dbReference type="EMBL" id="BBC34145.1"/>
    </source>
</evidence>
<dbReference type="PANTHER" id="PTHR43441:SF10">
    <property type="entry name" value="ACETYLTRANSFERASE"/>
    <property type="match status" value="1"/>
</dbReference>
<accession>A0ABN5VNL0</accession>
<evidence type="ECO:0000259" key="2">
    <source>
        <dbReference type="Pfam" id="PF13302"/>
    </source>
</evidence>
<proteinExistence type="predicted"/>
<dbReference type="InterPro" id="IPR016181">
    <property type="entry name" value="Acyl_CoA_acyltransferase"/>
</dbReference>
<dbReference type="Pfam" id="PF13302">
    <property type="entry name" value="Acetyltransf_3"/>
    <property type="match status" value="1"/>
</dbReference>